<sequence length="321" mass="36628">MIEIKQLTKQFEDGTTALSEIDVDIQAGELTCIIGPSGCGKTTLLKHINRLISPTSGDIHIDGESIYDKDVVELRRSIGYVIQQIGLFPHMTIAENITVVPKLLGWSKEKRTHRVEEMLEMVKLEPEVFKDRYPLELSGGQQQRVGVARALVSNPNIILMDEPFSALDPISREQLQDHLKELHHRLKKTIVFVTHDMDEALKIADRVVILRSGEVEQIGTPEEVLRQPASDFIRSFLGEERITRFMRTSSQTIRNYEEWLISSYHGESVEMDDSTQIDELIPYFIEKNYQSVKVTQEGRVKGYLTKDRLLEALASERGDHS</sequence>
<dbReference type="InterPro" id="IPR027417">
    <property type="entry name" value="P-loop_NTPase"/>
</dbReference>
<dbReference type="SUPFAM" id="SSF52540">
    <property type="entry name" value="P-loop containing nucleoside triphosphate hydrolases"/>
    <property type="match status" value="1"/>
</dbReference>
<comment type="subcellular location">
    <subcellularLocation>
        <location evidence="9">Cell inner membrane</location>
        <topology evidence="9">Peripheral membrane protein</topology>
    </subcellularLocation>
</comment>
<dbReference type="PROSITE" id="PS50893">
    <property type="entry name" value="ABC_TRANSPORTER_2"/>
    <property type="match status" value="1"/>
</dbReference>
<evidence type="ECO:0000256" key="6">
    <source>
        <dbReference type="ARBA" id="ARBA00023122"/>
    </source>
</evidence>
<dbReference type="Gene3D" id="3.40.50.300">
    <property type="entry name" value="P-loop containing nucleotide triphosphate hydrolases"/>
    <property type="match status" value="1"/>
</dbReference>
<evidence type="ECO:0000256" key="9">
    <source>
        <dbReference type="RuleBase" id="RU369116"/>
    </source>
</evidence>
<evidence type="ECO:0000256" key="3">
    <source>
        <dbReference type="ARBA" id="ARBA00022737"/>
    </source>
</evidence>
<dbReference type="PROSITE" id="PS00211">
    <property type="entry name" value="ABC_TRANSPORTER_1"/>
    <property type="match status" value="1"/>
</dbReference>
<dbReference type="SMART" id="SM00382">
    <property type="entry name" value="AAA"/>
    <property type="match status" value="1"/>
</dbReference>
<dbReference type="PANTHER" id="PTHR43117:SF4">
    <property type="entry name" value="OSMOPROTECTANT IMPORT ATP-BINDING PROTEIN OSMV"/>
    <property type="match status" value="1"/>
</dbReference>
<name>A0A2I0QSH4_9BACI</name>
<dbReference type="PANTHER" id="PTHR43117">
    <property type="entry name" value="OSMOPROTECTANT IMPORT ATP-BINDING PROTEIN OSMV"/>
    <property type="match status" value="1"/>
</dbReference>
<keyword evidence="6" id="KW-0129">CBS domain</keyword>
<dbReference type="NCBIfam" id="TIGR01186">
    <property type="entry name" value="proV"/>
    <property type="match status" value="1"/>
</dbReference>
<comment type="caution">
    <text evidence="11">The sequence shown here is derived from an EMBL/GenBank/DDBJ whole genome shotgun (WGS) entry which is preliminary data.</text>
</comment>
<dbReference type="GO" id="GO:0006865">
    <property type="term" value="P:amino acid transport"/>
    <property type="evidence" value="ECO:0007669"/>
    <property type="project" value="UniProtKB-UniRule"/>
</dbReference>
<comment type="similarity">
    <text evidence="1 9">Belongs to the ABC transporter superfamily.</text>
</comment>
<dbReference type="RefSeq" id="WP_101332086.1">
    <property type="nucleotide sequence ID" value="NZ_PJNH01000003.1"/>
</dbReference>
<evidence type="ECO:0000256" key="8">
    <source>
        <dbReference type="ARBA" id="ARBA00063934"/>
    </source>
</evidence>
<evidence type="ECO:0000256" key="7">
    <source>
        <dbReference type="ARBA" id="ARBA00052482"/>
    </source>
</evidence>
<dbReference type="InterPro" id="IPR003593">
    <property type="entry name" value="AAA+_ATPase"/>
</dbReference>
<keyword evidence="12" id="KW-1185">Reference proteome</keyword>
<keyword evidence="9" id="KW-0997">Cell inner membrane</keyword>
<evidence type="ECO:0000313" key="12">
    <source>
        <dbReference type="Proteomes" id="UP000243524"/>
    </source>
</evidence>
<dbReference type="OrthoDB" id="9802264at2"/>
<accession>A0A2I0QSH4</accession>
<evidence type="ECO:0000256" key="2">
    <source>
        <dbReference type="ARBA" id="ARBA00022448"/>
    </source>
</evidence>
<evidence type="ECO:0000313" key="11">
    <source>
        <dbReference type="EMBL" id="PKR77258.1"/>
    </source>
</evidence>
<evidence type="ECO:0000256" key="5">
    <source>
        <dbReference type="ARBA" id="ARBA00022840"/>
    </source>
</evidence>
<dbReference type="InterPro" id="IPR017871">
    <property type="entry name" value="ABC_transporter-like_CS"/>
</dbReference>
<dbReference type="InterPro" id="IPR005892">
    <property type="entry name" value="Gly-betaine_transp_ATP-bd"/>
</dbReference>
<dbReference type="FunFam" id="3.40.50.300:FF:000425">
    <property type="entry name" value="Probable ABC transporter, ATP-binding subunit"/>
    <property type="match status" value="1"/>
</dbReference>
<dbReference type="InterPro" id="IPR003439">
    <property type="entry name" value="ABC_transporter-like_ATP-bd"/>
</dbReference>
<protein>
    <recommendedName>
        <fullName evidence="9">Quaternary amine transport ATP-binding protein</fullName>
        <ecNumber evidence="9">7.6.2.9</ecNumber>
    </recommendedName>
</protein>
<keyword evidence="3" id="KW-0677">Repeat</keyword>
<dbReference type="EMBL" id="PJNH01000003">
    <property type="protein sequence ID" value="PKR77258.1"/>
    <property type="molecule type" value="Genomic_DNA"/>
</dbReference>
<dbReference type="InterPro" id="IPR046342">
    <property type="entry name" value="CBS_dom_sf"/>
</dbReference>
<dbReference type="GO" id="GO:0031460">
    <property type="term" value="P:glycine betaine transport"/>
    <property type="evidence" value="ECO:0007669"/>
    <property type="project" value="InterPro"/>
</dbReference>
<dbReference type="Proteomes" id="UP000243524">
    <property type="component" value="Unassembled WGS sequence"/>
</dbReference>
<keyword evidence="4 9" id="KW-0547">Nucleotide-binding</keyword>
<comment type="subunit">
    <text evidence="9">The complex is probably composed of two ATP-binding proteins, two transmembrane proteins and a solute-binding protein.</text>
</comment>
<dbReference type="GO" id="GO:0005524">
    <property type="term" value="F:ATP binding"/>
    <property type="evidence" value="ECO:0007669"/>
    <property type="project" value="UniProtKB-UniRule"/>
</dbReference>
<dbReference type="GO" id="GO:0005886">
    <property type="term" value="C:plasma membrane"/>
    <property type="evidence" value="ECO:0007669"/>
    <property type="project" value="UniProtKB-SubCell"/>
</dbReference>
<dbReference type="Pfam" id="PF00005">
    <property type="entry name" value="ABC_tran"/>
    <property type="match status" value="1"/>
</dbReference>
<comment type="catalytic activity">
    <reaction evidence="7">
        <text>a quaternary ammonium(out) + ATP + H2O = a quaternary ammonium(in) + ADP + phosphate + H(+)</text>
        <dbReference type="Rhea" id="RHEA:11036"/>
        <dbReference type="ChEBI" id="CHEBI:15377"/>
        <dbReference type="ChEBI" id="CHEBI:15378"/>
        <dbReference type="ChEBI" id="CHEBI:30616"/>
        <dbReference type="ChEBI" id="CHEBI:35267"/>
        <dbReference type="ChEBI" id="CHEBI:43474"/>
        <dbReference type="ChEBI" id="CHEBI:456216"/>
        <dbReference type="EC" id="7.6.2.9"/>
    </reaction>
</comment>
<dbReference type="EC" id="7.6.2.9" evidence="9"/>
<evidence type="ECO:0000256" key="1">
    <source>
        <dbReference type="ARBA" id="ARBA00005417"/>
    </source>
</evidence>
<evidence type="ECO:0000259" key="10">
    <source>
        <dbReference type="PROSITE" id="PS50893"/>
    </source>
</evidence>
<keyword evidence="9" id="KW-1003">Cell membrane</keyword>
<keyword evidence="5 9" id="KW-0067">ATP-binding</keyword>
<gene>
    <name evidence="11" type="ORF">CEY16_11005</name>
</gene>
<evidence type="ECO:0000256" key="4">
    <source>
        <dbReference type="ARBA" id="ARBA00022741"/>
    </source>
</evidence>
<feature type="domain" description="ABC transporter" evidence="10">
    <location>
        <begin position="2"/>
        <end position="237"/>
    </location>
</feature>
<comment type="subunit">
    <text evidence="8">The complex is composed of two ATP-binding proteins (OpuCA), two transmembrane proteins (OpuCB and OpuCD) and a solute-binding protein (OpuCC).</text>
</comment>
<dbReference type="GO" id="GO:0015418">
    <property type="term" value="F:ABC-type quaternary ammonium compound transporting activity"/>
    <property type="evidence" value="ECO:0007669"/>
    <property type="project" value="UniProtKB-EC"/>
</dbReference>
<proteinExistence type="inferred from homology"/>
<organism evidence="11 12">
    <name type="scientific">Halalkalibacillus sediminis</name>
    <dbReference type="NCBI Taxonomy" id="2018042"/>
    <lineage>
        <taxon>Bacteria</taxon>
        <taxon>Bacillati</taxon>
        <taxon>Bacillota</taxon>
        <taxon>Bacilli</taxon>
        <taxon>Bacillales</taxon>
        <taxon>Bacillaceae</taxon>
        <taxon>Halalkalibacillus</taxon>
    </lineage>
</organism>
<dbReference type="SUPFAM" id="SSF54631">
    <property type="entry name" value="CBS-domain pair"/>
    <property type="match status" value="1"/>
</dbReference>
<dbReference type="AlphaFoldDB" id="A0A2I0QSH4"/>
<reference evidence="11 12" key="1">
    <citation type="submission" date="2017-06" db="EMBL/GenBank/DDBJ databases">
        <title>the draft geome sequence of Illustriluteabacillus marina B3227.</title>
        <authorList>
            <person name="He R.-H."/>
            <person name="Du Z.-J."/>
        </authorList>
    </citation>
    <scope>NUCLEOTIDE SEQUENCE [LARGE SCALE GENOMIC DNA]</scope>
    <source>
        <strain evidence="11 12">B3227</strain>
    </source>
</reference>
<dbReference type="GO" id="GO:0016887">
    <property type="term" value="F:ATP hydrolysis activity"/>
    <property type="evidence" value="ECO:0007669"/>
    <property type="project" value="UniProtKB-UniRule"/>
</dbReference>
<keyword evidence="9" id="KW-0472">Membrane</keyword>
<keyword evidence="2 9" id="KW-0813">Transport</keyword>